<keyword evidence="3" id="KW-1185">Reference proteome</keyword>
<feature type="transmembrane region" description="Helical" evidence="1">
    <location>
        <begin position="21"/>
        <end position="42"/>
    </location>
</feature>
<evidence type="ECO:0000256" key="1">
    <source>
        <dbReference type="SAM" id="Phobius"/>
    </source>
</evidence>
<feature type="transmembrane region" description="Helical" evidence="1">
    <location>
        <begin position="54"/>
        <end position="73"/>
    </location>
</feature>
<feature type="transmembrane region" description="Helical" evidence="1">
    <location>
        <begin position="219"/>
        <end position="242"/>
    </location>
</feature>
<name>A0A5D0NSU5_9ACTN</name>
<keyword evidence="1" id="KW-0472">Membrane</keyword>
<evidence type="ECO:0000313" key="2">
    <source>
        <dbReference type="EMBL" id="TYB47770.1"/>
    </source>
</evidence>
<comment type="caution">
    <text evidence="2">The sequence shown here is derived from an EMBL/GenBank/DDBJ whole genome shotgun (WGS) entry which is preliminary data.</text>
</comment>
<feature type="transmembrane region" description="Helical" evidence="1">
    <location>
        <begin position="144"/>
        <end position="165"/>
    </location>
</feature>
<dbReference type="EMBL" id="VSFG01000001">
    <property type="protein sequence ID" value="TYB47770.1"/>
    <property type="molecule type" value="Genomic_DNA"/>
</dbReference>
<dbReference type="Proteomes" id="UP000323380">
    <property type="component" value="Unassembled WGS sequence"/>
</dbReference>
<protein>
    <submittedName>
        <fullName evidence="2">ABC transporter permease</fullName>
    </submittedName>
</protein>
<proteinExistence type="predicted"/>
<dbReference type="STRING" id="1220554.GCA_001552135_08235"/>
<sequence>MTALRGALAAESVRLVRSLSTWWCLGTATALALGSAVLAARVPEEGRPVTVLDAVAGLTFGEMILIVLAALSVTGEYRHGTIRVAFLAVPERRIVIAAKALLMAVIGAAIAICLALASLGVAALAVSGSRHSLAPDTAAEWRQILGMGIVWAFAAVAGVAVGGVVRNGAAAVSVVLLWSLLVESAVGVLPRVGGAVAGWMPFTAVGGIVDPETDSRVPLGAVGGTGYAIVVGLGLLSLAMLVTRRQDL</sequence>
<feature type="transmembrane region" description="Helical" evidence="1">
    <location>
        <begin position="94"/>
        <end position="124"/>
    </location>
</feature>
<organism evidence="2 3">
    <name type="scientific">Actinomadura chibensis</name>
    <dbReference type="NCBI Taxonomy" id="392828"/>
    <lineage>
        <taxon>Bacteria</taxon>
        <taxon>Bacillati</taxon>
        <taxon>Actinomycetota</taxon>
        <taxon>Actinomycetes</taxon>
        <taxon>Streptosporangiales</taxon>
        <taxon>Thermomonosporaceae</taxon>
        <taxon>Actinomadura</taxon>
    </lineage>
</organism>
<keyword evidence="1" id="KW-0812">Transmembrane</keyword>
<evidence type="ECO:0000313" key="3">
    <source>
        <dbReference type="Proteomes" id="UP000323380"/>
    </source>
</evidence>
<accession>A0A5D0NSU5</accession>
<feature type="transmembrane region" description="Helical" evidence="1">
    <location>
        <begin position="177"/>
        <end position="199"/>
    </location>
</feature>
<dbReference type="RefSeq" id="WP_067905508.1">
    <property type="nucleotide sequence ID" value="NZ_VSFG01000001.1"/>
</dbReference>
<reference evidence="2 3" key="1">
    <citation type="submission" date="2019-08" db="EMBL/GenBank/DDBJ databases">
        <title>Actinomadura sp. nov. CYP1-5 isolated from mountain soil.</title>
        <authorList>
            <person name="Songsumanus A."/>
            <person name="Kuncharoen N."/>
            <person name="Kudo T."/>
            <person name="Yuki M."/>
            <person name="Igarashi Y."/>
            <person name="Tanasupawat S."/>
        </authorList>
    </citation>
    <scope>NUCLEOTIDE SEQUENCE [LARGE SCALE GENOMIC DNA]</scope>
    <source>
        <strain evidence="2 3">JCM 14158</strain>
    </source>
</reference>
<keyword evidence="1" id="KW-1133">Transmembrane helix</keyword>
<dbReference type="AlphaFoldDB" id="A0A5D0NSU5"/>
<gene>
    <name evidence="2" type="ORF">FXF69_00460</name>
</gene>